<dbReference type="PIRSF" id="PIRSF036626">
    <property type="entry name" value="MPTBd_MobAlike"/>
    <property type="match status" value="1"/>
</dbReference>
<protein>
    <submittedName>
        <fullName evidence="3">Molybdenum cofactor cytidylyltransferase</fullName>
        <ecNumber evidence="3">2.7.7.76</ecNumber>
    </submittedName>
</protein>
<dbReference type="AlphaFoldDB" id="A0AAE4ATU3"/>
<dbReference type="InterPro" id="IPR025877">
    <property type="entry name" value="MobA-like_NTP_Trfase"/>
</dbReference>
<keyword evidence="3" id="KW-0808">Transferase</keyword>
<dbReference type="Pfam" id="PF00994">
    <property type="entry name" value="MoCF_biosynth"/>
    <property type="match status" value="1"/>
</dbReference>
<evidence type="ECO:0000256" key="1">
    <source>
        <dbReference type="ARBA" id="ARBA00022842"/>
    </source>
</evidence>
<dbReference type="InterPro" id="IPR012184">
    <property type="entry name" value="Bifunc_Mopterin-bd"/>
</dbReference>
<dbReference type="RefSeq" id="WP_306886462.1">
    <property type="nucleotide sequence ID" value="NZ_JAUSUL010000003.1"/>
</dbReference>
<dbReference type="InterPro" id="IPR036425">
    <property type="entry name" value="MoaB/Mog-like_dom_sf"/>
</dbReference>
<keyword evidence="4" id="KW-1185">Reference proteome</keyword>
<dbReference type="Pfam" id="PF12804">
    <property type="entry name" value="NTP_transf_3"/>
    <property type="match status" value="1"/>
</dbReference>
<comment type="caution">
    <text evidence="3">The sequence shown here is derived from an EMBL/GenBank/DDBJ whole genome shotgun (WGS) entry which is preliminary data.</text>
</comment>
<reference evidence="3" key="1">
    <citation type="submission" date="2023-07" db="EMBL/GenBank/DDBJ databases">
        <title>Genomic Encyclopedia of Type Strains, Phase IV (KMG-IV): sequencing the most valuable type-strain genomes for metagenomic binning, comparative biology and taxonomic classification.</title>
        <authorList>
            <person name="Goeker M."/>
        </authorList>
    </citation>
    <scope>NUCLEOTIDE SEQUENCE</scope>
    <source>
        <strain evidence="3">DSM 21202</strain>
    </source>
</reference>
<dbReference type="PANTHER" id="PTHR43777:SF1">
    <property type="entry name" value="MOLYBDENUM COFACTOR CYTIDYLYLTRANSFERASE"/>
    <property type="match status" value="1"/>
</dbReference>
<dbReference type="Gene3D" id="3.90.550.10">
    <property type="entry name" value="Spore Coat Polysaccharide Biosynthesis Protein SpsA, Chain A"/>
    <property type="match status" value="1"/>
</dbReference>
<dbReference type="Gene3D" id="3.40.980.10">
    <property type="entry name" value="MoaB/Mog-like domain"/>
    <property type="match status" value="1"/>
</dbReference>
<sequence>MKFGPVPVDEAEGAILAHTVRLSSGVLKKGTVLDAEALGRLREDGIADVVAAVLAPGDVDEDAAAGRLASAVAGPHIRIDDAFTGRANLFATEAGVFQVDRAAVDRLNRVGPSVTLATLEDRAAVEAGRMIATVKIIPFAVEAEVMARAEEVAGSGAPLLSVAPFRPMRVGVVSTLLPGLKPSIVDKTLKILGDRLAPAGARIEADERVAHEAPALADALARLADGPDLLIVFGASAVVDRHDVIPEAIERAGGTVDHFGMPVDPGNLLLIGRLAGRPVIGAPGCARSPKENGFDWVLNRTLAGLDVTPDDIVGLGVGGLLMEIVSRPQPRSEPTAEREADSPTVAALVLAAGRSTRMGSPKMLATIDGMPLVRRVVEAAAASRADPIVVVTGHGGDAVRGALDGLSVQTVDNPSYADGLSTSVRAGLAALPDEADAALVLLGDMPMIEPAMIDRLIDAFDPEKGALIVVPTHGGKRGNPVLWSRRFFTELMAVTGDKGGRDLLAEYPDAIVEVELGEAAAMDVDTREVLADLGGQPAEGSGAGR</sequence>
<evidence type="ECO:0000313" key="4">
    <source>
        <dbReference type="Proteomes" id="UP001229244"/>
    </source>
</evidence>
<organism evidence="3 4">
    <name type="scientific">Amorphus orientalis</name>
    <dbReference type="NCBI Taxonomy" id="649198"/>
    <lineage>
        <taxon>Bacteria</taxon>
        <taxon>Pseudomonadati</taxon>
        <taxon>Pseudomonadota</taxon>
        <taxon>Alphaproteobacteria</taxon>
        <taxon>Hyphomicrobiales</taxon>
        <taxon>Amorphaceae</taxon>
        <taxon>Amorphus</taxon>
    </lineage>
</organism>
<dbReference type="InterPro" id="IPR029044">
    <property type="entry name" value="Nucleotide-diphossugar_trans"/>
</dbReference>
<feature type="domain" description="MoaB/Mog" evidence="2">
    <location>
        <begin position="171"/>
        <end position="303"/>
    </location>
</feature>
<dbReference type="PANTHER" id="PTHR43777">
    <property type="entry name" value="MOLYBDENUM COFACTOR CYTIDYLYLTRANSFERASE"/>
    <property type="match status" value="1"/>
</dbReference>
<accession>A0AAE4ATU3</accession>
<evidence type="ECO:0000259" key="2">
    <source>
        <dbReference type="SMART" id="SM00852"/>
    </source>
</evidence>
<dbReference type="EC" id="2.7.7.76" evidence="3"/>
<gene>
    <name evidence="3" type="ORF">J2S73_003051</name>
</gene>
<keyword evidence="1" id="KW-0460">Magnesium</keyword>
<dbReference type="CDD" id="cd04182">
    <property type="entry name" value="GT_2_like_f"/>
    <property type="match status" value="1"/>
</dbReference>
<dbReference type="SUPFAM" id="SSF53448">
    <property type="entry name" value="Nucleotide-diphospho-sugar transferases"/>
    <property type="match status" value="1"/>
</dbReference>
<evidence type="ECO:0000313" key="3">
    <source>
        <dbReference type="EMBL" id="MDQ0316575.1"/>
    </source>
</evidence>
<name>A0AAE4ATU3_9HYPH</name>
<dbReference type="EMBL" id="JAUSUL010000003">
    <property type="protein sequence ID" value="MDQ0316575.1"/>
    <property type="molecule type" value="Genomic_DNA"/>
</dbReference>
<keyword evidence="3" id="KW-0548">Nucleotidyltransferase</keyword>
<dbReference type="CDD" id="cd03522">
    <property type="entry name" value="MoeA_like"/>
    <property type="match status" value="1"/>
</dbReference>
<dbReference type="SMART" id="SM00852">
    <property type="entry name" value="MoCF_biosynth"/>
    <property type="match status" value="1"/>
</dbReference>
<dbReference type="SUPFAM" id="SSF53218">
    <property type="entry name" value="Molybdenum cofactor biosynthesis proteins"/>
    <property type="match status" value="1"/>
</dbReference>
<proteinExistence type="predicted"/>
<dbReference type="GO" id="GO:0061602">
    <property type="term" value="F:molybdenum cofactor cytidylyltransferase activity"/>
    <property type="evidence" value="ECO:0007669"/>
    <property type="project" value="UniProtKB-EC"/>
</dbReference>
<dbReference type="Proteomes" id="UP001229244">
    <property type="component" value="Unassembled WGS sequence"/>
</dbReference>
<dbReference type="InterPro" id="IPR001453">
    <property type="entry name" value="MoaB/Mog_dom"/>
</dbReference>